<evidence type="ECO:0000313" key="4">
    <source>
        <dbReference type="Proteomes" id="UP001225646"/>
    </source>
</evidence>
<keyword evidence="1" id="KW-0547">Nucleotide-binding</keyword>
<keyword evidence="2" id="KW-0067">ATP-binding</keyword>
<dbReference type="PIRSF" id="PIRSF003092">
    <property type="entry name" value="MinD"/>
    <property type="match status" value="1"/>
</dbReference>
<evidence type="ECO:0000313" key="3">
    <source>
        <dbReference type="EMBL" id="MDQ0161754.1"/>
    </source>
</evidence>
<evidence type="ECO:0000256" key="1">
    <source>
        <dbReference type="ARBA" id="ARBA00022741"/>
    </source>
</evidence>
<dbReference type="InterPro" id="IPR033756">
    <property type="entry name" value="YlxH/NBP35"/>
</dbReference>
<dbReference type="Proteomes" id="UP001225646">
    <property type="component" value="Unassembled WGS sequence"/>
</dbReference>
<dbReference type="InterPro" id="IPR025501">
    <property type="entry name" value="MinD_FleN"/>
</dbReference>
<keyword evidence="3" id="KW-0966">Cell projection</keyword>
<dbReference type="Gene3D" id="3.40.50.300">
    <property type="entry name" value="P-loop containing nucleotide triphosphate hydrolases"/>
    <property type="match status" value="1"/>
</dbReference>
<gene>
    <name evidence="3" type="ORF">J2S06_000824</name>
</gene>
<dbReference type="RefSeq" id="WP_419151353.1">
    <property type="nucleotide sequence ID" value="NZ_JAUSTR010000001.1"/>
</dbReference>
<reference evidence="3 4" key="1">
    <citation type="submission" date="2023-07" db="EMBL/GenBank/DDBJ databases">
        <title>Genomic Encyclopedia of Type Strains, Phase IV (KMG-IV): sequencing the most valuable type-strain genomes for metagenomic binning, comparative biology and taxonomic classification.</title>
        <authorList>
            <person name="Goeker M."/>
        </authorList>
    </citation>
    <scope>NUCLEOTIDE SEQUENCE [LARGE SCALE GENOMIC DNA]</scope>
    <source>
        <strain evidence="3 4">DSM 19092</strain>
    </source>
</reference>
<dbReference type="InterPro" id="IPR033875">
    <property type="entry name" value="FlhG"/>
</dbReference>
<dbReference type="SUPFAM" id="SSF52540">
    <property type="entry name" value="P-loop containing nucleoside triphosphate hydrolases"/>
    <property type="match status" value="1"/>
</dbReference>
<organism evidence="3 4">
    <name type="scientific">Aeribacillus alveayuensis</name>
    <dbReference type="NCBI Taxonomy" id="279215"/>
    <lineage>
        <taxon>Bacteria</taxon>
        <taxon>Bacillati</taxon>
        <taxon>Bacillota</taxon>
        <taxon>Bacilli</taxon>
        <taxon>Bacillales</taxon>
        <taxon>Bacillaceae</taxon>
        <taxon>Aeribacillus</taxon>
    </lineage>
</organism>
<dbReference type="PANTHER" id="PTHR43384:SF4">
    <property type="entry name" value="CELLULOSE BIOSYNTHESIS PROTEIN BCSQ-RELATED"/>
    <property type="match status" value="1"/>
</dbReference>
<dbReference type="EMBL" id="JAUSTR010000001">
    <property type="protein sequence ID" value="MDQ0161754.1"/>
    <property type="molecule type" value="Genomic_DNA"/>
</dbReference>
<proteinExistence type="predicted"/>
<dbReference type="InterPro" id="IPR027417">
    <property type="entry name" value="P-loop_NTPase"/>
</dbReference>
<protein>
    <submittedName>
        <fullName evidence="3">Flagellar biosynthesis protein FlhG</fullName>
    </submittedName>
</protein>
<keyword evidence="3" id="KW-0282">Flagellum</keyword>
<dbReference type="Pfam" id="PF10609">
    <property type="entry name" value="ParA"/>
    <property type="match status" value="1"/>
</dbReference>
<accession>A0ABT9VLA4</accession>
<dbReference type="PANTHER" id="PTHR43384">
    <property type="entry name" value="SEPTUM SITE-DETERMINING PROTEIN MIND HOMOLOG, CHLOROPLASTIC-RELATED"/>
    <property type="match status" value="1"/>
</dbReference>
<dbReference type="InterPro" id="IPR050625">
    <property type="entry name" value="ParA/MinD_ATPase"/>
</dbReference>
<dbReference type="CDD" id="cd02038">
    <property type="entry name" value="FlhG-like"/>
    <property type="match status" value="1"/>
</dbReference>
<comment type="caution">
    <text evidence="3">The sequence shown here is derived from an EMBL/GenBank/DDBJ whole genome shotgun (WGS) entry which is preliminary data.</text>
</comment>
<evidence type="ECO:0000256" key="2">
    <source>
        <dbReference type="ARBA" id="ARBA00022840"/>
    </source>
</evidence>
<keyword evidence="3" id="KW-0969">Cilium</keyword>
<sequence>MDQAEQLRKKIKKLYTPKAKTVAVISGKGGVGKSNIVLNFSINLAKRNKRVLLIDSDIGMANIDILLGESSSYTMVDILEKKWPIQQALKKGPFGLCYLSGGTTLSNIVQLREDSFQHFLKELEKMVATFDEILFDMGAGISKESMRFLMAVDEIIVVTTPEPTSIMDAYAAIKLVHQYDSDKTIKLVVNRCQKRTDGHQAWERLKMTTKQFLDLDIHLLGYIPEDKHVQQSVMNQTPIVMQFPTSPVAKALEAMTKEYLNVPNDHKGFIQRLKNLFSKG</sequence>
<keyword evidence="4" id="KW-1185">Reference proteome</keyword>
<name>A0ABT9VLA4_9BACI</name>